<protein>
    <recommendedName>
        <fullName evidence="1">UPF0340 protein SAMN02745910_02227</fullName>
    </recommendedName>
</protein>
<dbReference type="InterPro" id="IPR006340">
    <property type="entry name" value="DUF436"/>
</dbReference>
<dbReference type="Pfam" id="PF04260">
    <property type="entry name" value="DUF436"/>
    <property type="match status" value="1"/>
</dbReference>
<comment type="similarity">
    <text evidence="1">Belongs to the UPF0340 family.</text>
</comment>
<reference evidence="2 3" key="1">
    <citation type="submission" date="2016-10" db="EMBL/GenBank/DDBJ databases">
        <authorList>
            <person name="Varghese N."/>
            <person name="Submissions S."/>
        </authorList>
    </citation>
    <scope>NUCLEOTIDE SEQUENCE [LARGE SCALE GENOMIC DNA]</scope>
    <source>
        <strain evidence="2 3">DSM 13796</strain>
    </source>
</reference>
<dbReference type="NCBIfam" id="TIGR01440">
    <property type="entry name" value="TIGR01440 family protein"/>
    <property type="match status" value="1"/>
</dbReference>
<gene>
    <name evidence="2" type="ORF">SAMN02745910_02227</name>
</gene>
<keyword evidence="3" id="KW-1185">Reference proteome</keyword>
<dbReference type="SUPFAM" id="SSF110710">
    <property type="entry name" value="TTHA0583/YokD-like"/>
    <property type="match status" value="1"/>
</dbReference>
<organism evidence="2 3">
    <name type="scientific">Priestia endophytica DSM 13796</name>
    <dbReference type="NCBI Taxonomy" id="1121089"/>
    <lineage>
        <taxon>Bacteria</taxon>
        <taxon>Bacillati</taxon>
        <taxon>Bacillota</taxon>
        <taxon>Bacilli</taxon>
        <taxon>Bacillales</taxon>
        <taxon>Bacillaceae</taxon>
        <taxon>Priestia</taxon>
    </lineage>
</organism>
<dbReference type="EMBL" id="FOXX01000005">
    <property type="protein sequence ID" value="SFQ59771.1"/>
    <property type="molecule type" value="Genomic_DNA"/>
</dbReference>
<dbReference type="Gene3D" id="3.40.50.10360">
    <property type="entry name" value="Hypothetical protein TT1679"/>
    <property type="match status" value="1"/>
</dbReference>
<accession>A0A1I5ZTJ6</accession>
<evidence type="ECO:0000313" key="2">
    <source>
        <dbReference type="EMBL" id="SFQ59771.1"/>
    </source>
</evidence>
<dbReference type="PIRSF" id="PIRSF007510">
    <property type="entry name" value="UCP007510"/>
    <property type="match status" value="1"/>
</dbReference>
<proteinExistence type="inferred from homology"/>
<sequence>MKESANINRGEVFTLSNNFSSLASDFQAMLTDFSEQVSLHDKTLVIGCSTSEVSGERIGTAGKSPVAETIFSSLDKLSKEKGVKLAFQCCEHLNRAIVVERETAKEHGLDPVSVIPAAKAGGSMATYAYEHMKDPVVVEEIKAEAGIDIGDTFIGMHLKAVAVPVRCQSNKLGEAHVTFATTRPKFIGGARATYA</sequence>
<comment type="caution">
    <text evidence="2">The sequence shown here is derived from an EMBL/GenBank/DDBJ whole genome shotgun (WGS) entry which is preliminary data.</text>
</comment>
<evidence type="ECO:0000313" key="3">
    <source>
        <dbReference type="Proteomes" id="UP000182762"/>
    </source>
</evidence>
<dbReference type="HAMAP" id="MF_00800">
    <property type="entry name" value="UPF0340"/>
    <property type="match status" value="1"/>
</dbReference>
<name>A0A1I5ZTJ6_9BACI</name>
<evidence type="ECO:0000256" key="1">
    <source>
        <dbReference type="HAMAP-Rule" id="MF_00800"/>
    </source>
</evidence>
<dbReference type="InterPro" id="IPR028345">
    <property type="entry name" value="Antibiotic_NAT-like"/>
</dbReference>
<dbReference type="Proteomes" id="UP000182762">
    <property type="component" value="Unassembled WGS sequence"/>
</dbReference>